<reference evidence="3" key="1">
    <citation type="submission" date="2020-01" db="EMBL/GenBank/DDBJ databases">
        <title>Genome sequence of Kobresia littledalei, the first chromosome-level genome in the family Cyperaceae.</title>
        <authorList>
            <person name="Qu G."/>
        </authorList>
    </citation>
    <scope>NUCLEOTIDE SEQUENCE</scope>
    <source>
        <strain evidence="3">C.B.Clarke</strain>
        <tissue evidence="3">Leaf</tissue>
    </source>
</reference>
<gene>
    <name evidence="3" type="ORF">FCM35_KLT12381</name>
</gene>
<protein>
    <submittedName>
        <fullName evidence="3">Uncharacterized protein</fullName>
    </submittedName>
</protein>
<keyword evidence="2" id="KW-0472">Membrane</keyword>
<keyword evidence="2" id="KW-0812">Transmembrane</keyword>
<feature type="transmembrane region" description="Helical" evidence="2">
    <location>
        <begin position="6"/>
        <end position="27"/>
    </location>
</feature>
<keyword evidence="2" id="KW-1133">Transmembrane helix</keyword>
<organism evidence="3 4">
    <name type="scientific">Carex littledalei</name>
    <dbReference type="NCBI Taxonomy" id="544730"/>
    <lineage>
        <taxon>Eukaryota</taxon>
        <taxon>Viridiplantae</taxon>
        <taxon>Streptophyta</taxon>
        <taxon>Embryophyta</taxon>
        <taxon>Tracheophyta</taxon>
        <taxon>Spermatophyta</taxon>
        <taxon>Magnoliopsida</taxon>
        <taxon>Liliopsida</taxon>
        <taxon>Poales</taxon>
        <taxon>Cyperaceae</taxon>
        <taxon>Cyperoideae</taxon>
        <taxon>Cariceae</taxon>
        <taxon>Carex</taxon>
        <taxon>Carex subgen. Euthyceras</taxon>
    </lineage>
</organism>
<sequence length="104" mass="10596">MGPVVLASQLAAGIGVIAGAMIVKTAMDQTGMNPMSSSSRPRCSTCNGTGRITCLCTRWSDGDIGCSTCAGSGRMVCRSCGGSGTGRPLPVQLSVRNNRPPPYS</sequence>
<dbReference type="Proteomes" id="UP000623129">
    <property type="component" value="Unassembled WGS sequence"/>
</dbReference>
<feature type="region of interest" description="Disordered" evidence="1">
    <location>
        <begin position="82"/>
        <end position="104"/>
    </location>
</feature>
<dbReference type="OrthoDB" id="525163at2759"/>
<name>A0A833QBE8_9POAL</name>
<comment type="caution">
    <text evidence="3">The sequence shown here is derived from an EMBL/GenBank/DDBJ whole genome shotgun (WGS) entry which is preliminary data.</text>
</comment>
<evidence type="ECO:0000256" key="2">
    <source>
        <dbReference type="SAM" id="Phobius"/>
    </source>
</evidence>
<dbReference type="AlphaFoldDB" id="A0A833QBE8"/>
<proteinExistence type="predicted"/>
<evidence type="ECO:0000313" key="3">
    <source>
        <dbReference type="EMBL" id="KAF3323650.1"/>
    </source>
</evidence>
<evidence type="ECO:0000256" key="1">
    <source>
        <dbReference type="SAM" id="MobiDB-lite"/>
    </source>
</evidence>
<dbReference type="EMBL" id="SWLB01000023">
    <property type="protein sequence ID" value="KAF3323650.1"/>
    <property type="molecule type" value="Genomic_DNA"/>
</dbReference>
<keyword evidence="4" id="KW-1185">Reference proteome</keyword>
<evidence type="ECO:0000313" key="4">
    <source>
        <dbReference type="Proteomes" id="UP000623129"/>
    </source>
</evidence>
<accession>A0A833QBE8</accession>
<dbReference type="PANTHER" id="PTHR34687">
    <property type="entry name" value="CHAPERONE PROTEIN DNAJ-LIKE PROTEIN"/>
    <property type="match status" value="1"/>
</dbReference>
<dbReference type="PANTHER" id="PTHR34687:SF1">
    <property type="entry name" value="CHAPERONE PROTEIN DNAJ-LIKE PROTEIN"/>
    <property type="match status" value="1"/>
</dbReference>